<accession>A0A6H2C3A6</accession>
<dbReference type="KEGG" id="dfs:HGD76_18285"/>
<dbReference type="InterPro" id="IPR009014">
    <property type="entry name" value="Transketo_C/PFOR_II"/>
</dbReference>
<evidence type="ECO:0000313" key="2">
    <source>
        <dbReference type="EMBL" id="QJB45821.1"/>
    </source>
</evidence>
<dbReference type="GO" id="GO:0005975">
    <property type="term" value="P:carbohydrate metabolic process"/>
    <property type="evidence" value="ECO:0007669"/>
    <property type="project" value="InterPro"/>
</dbReference>
<dbReference type="Proteomes" id="UP000502433">
    <property type="component" value="Chromosome"/>
</dbReference>
<dbReference type="CDD" id="cd00568">
    <property type="entry name" value="TPP_enzymes"/>
    <property type="match status" value="1"/>
</dbReference>
<dbReference type="PANTHER" id="PTHR31273:SF2">
    <property type="entry name" value="SLL0529 PROTEIN"/>
    <property type="match status" value="1"/>
</dbReference>
<dbReference type="AlphaFoldDB" id="A0A6H2C3A6"/>
<dbReference type="InterPro" id="IPR018970">
    <property type="entry name" value="Xul5P/Fru6P_PKetolase_N"/>
</dbReference>
<name>A0A6H2C3A6_DOLFA</name>
<organism evidence="2 3">
    <name type="scientific">Dolichospermum flos-aquae CCAP 1403/13F</name>
    <dbReference type="NCBI Taxonomy" id="315271"/>
    <lineage>
        <taxon>Bacteria</taxon>
        <taxon>Bacillati</taxon>
        <taxon>Cyanobacteriota</taxon>
        <taxon>Cyanophyceae</taxon>
        <taxon>Nostocales</taxon>
        <taxon>Aphanizomenonaceae</taxon>
        <taxon>Dolichospermum</taxon>
    </lineage>
</organism>
<dbReference type="Pfam" id="PF09364">
    <property type="entry name" value="XFP_N"/>
    <property type="match status" value="1"/>
</dbReference>
<dbReference type="GO" id="GO:0016832">
    <property type="term" value="F:aldehyde-lyase activity"/>
    <property type="evidence" value="ECO:0007669"/>
    <property type="project" value="InterPro"/>
</dbReference>
<dbReference type="SMART" id="SM00861">
    <property type="entry name" value="Transket_pyr"/>
    <property type="match status" value="1"/>
</dbReference>
<dbReference type="RefSeq" id="WP_168696609.1">
    <property type="nucleotide sequence ID" value="NZ_CP051206.1"/>
</dbReference>
<dbReference type="Pfam" id="PF03894">
    <property type="entry name" value="XFP"/>
    <property type="match status" value="1"/>
</dbReference>
<proteinExistence type="predicted"/>
<dbReference type="SUPFAM" id="SSF52922">
    <property type="entry name" value="TK C-terminal domain-like"/>
    <property type="match status" value="1"/>
</dbReference>
<dbReference type="SUPFAM" id="SSF52518">
    <property type="entry name" value="Thiamin diphosphate-binding fold (THDP-binding)"/>
    <property type="match status" value="2"/>
</dbReference>
<feature type="domain" description="Transketolase-like pyrimidine-binding" evidence="1">
    <location>
        <begin position="392"/>
        <end position="580"/>
    </location>
</feature>
<protein>
    <submittedName>
        <fullName evidence="2">Phosphoketolase</fullName>
    </submittedName>
</protein>
<dbReference type="InterPro" id="IPR005593">
    <property type="entry name" value="Xul5P/Fru6P_PKetolase"/>
</dbReference>
<dbReference type="InterPro" id="IPR005475">
    <property type="entry name" value="Transketolase-like_Pyr-bd"/>
</dbReference>
<dbReference type="InterPro" id="IPR029061">
    <property type="entry name" value="THDP-binding"/>
</dbReference>
<evidence type="ECO:0000259" key="1">
    <source>
        <dbReference type="SMART" id="SM00861"/>
    </source>
</evidence>
<reference evidence="2 3" key="2">
    <citation type="submission" date="2020-04" db="EMBL/GenBank/DDBJ databases">
        <authorList>
            <person name="Fomenkov A."/>
            <person name="Anton B.P."/>
            <person name="Roberts R.J."/>
        </authorList>
    </citation>
    <scope>NUCLEOTIDE SEQUENCE [LARGE SCALE GENOMIC DNA]</scope>
    <source>
        <strain evidence="2 3">CCAP 1403/13f</strain>
    </source>
</reference>
<dbReference type="EMBL" id="CP051206">
    <property type="protein sequence ID" value="QJB45821.1"/>
    <property type="molecule type" value="Genomic_DNA"/>
</dbReference>
<dbReference type="PANTHER" id="PTHR31273">
    <property type="entry name" value="PHOSPHOKETOLASE-RELATED"/>
    <property type="match status" value="1"/>
</dbReference>
<sequence>MTVITTKAASAVPNFCEGIQYFGEALPDFETYGATPAIASGNISITDATDTTAVYQTLLAADALRYLTLQITASKASGHPGGFASQAEAYAALVMLGHKNIITEVGHHAPGFYSAMFLDRSLEDMGISTVQQLRDRFREKHGLLGHLSGYIPGILAPAGPLGQGQHFAMAAALLHRDKLFPFTVGDGGLGEPYIMSSMAHFNTAYPTVTNFLPVLVWNGYSQEHHSMVSLKTNAEMIAYWQGNGFAEVVLVNAKDFDDQNQAGEYVDSTAFSFEKRLEFTKAVLVGMDKAARSALSGKLTVFIIKQLKGAGVHALGAKSHNLYPKDTLDAPHIVTALQKRALSAAAWQIVRTNAERAGGGPAAKTVVTEFELPLADLGELPLEEYKVRAVPQVATTAMGRLVGIVGNKDKNFLVTNADGNEASGIANINQALKINHPTTDDLYNQAPGGQVYEPLSEDACAGLAAGLSLMGARTLWCSYESFAINGLPIWQTVTQAMAELRRQTPSTITLFTAGALEQGRNGWTHQRPEIEAYFASLMRTGNVFPLFPPDANSIQVCYNWALQTKNKGIVITASKSPLPIRSTFAQTEKGLIDGAVLLHEVAGGKTVVFAVIGDLTLIPVFEAAAFLETEGIGVKIVSIINPRRLYRPHDTAWDTCSEPDNGFLSDADFEQLFGGDALIGVTGGAAAMLEPIMLRSNSKRDSFAWKRGETTASAGELMAFNGLTAEALTKRAIELVH</sequence>
<evidence type="ECO:0000313" key="3">
    <source>
        <dbReference type="Proteomes" id="UP000502433"/>
    </source>
</evidence>
<gene>
    <name evidence="2" type="ORF">HGD76_18285</name>
</gene>
<dbReference type="Gene3D" id="3.40.50.970">
    <property type="match status" value="2"/>
</dbReference>
<reference evidence="2 3" key="1">
    <citation type="submission" date="2020-04" db="EMBL/GenBank/DDBJ databases">
        <title>Genome-Wide Identification of 5-Methylcytosine Sites in Bacterial Genomes By High-Throughput Sequencing of MspJI Restriction Fragments.</title>
        <authorList>
            <person name="Wu V."/>
        </authorList>
    </citation>
    <scope>NUCLEOTIDE SEQUENCE [LARGE SCALE GENOMIC DNA]</scope>
    <source>
        <strain evidence="2 3">CCAP 1403/13f</strain>
    </source>
</reference>
<dbReference type="PIRSF" id="PIRSF017245">
    <property type="entry name" value="Phosphoketolase"/>
    <property type="match status" value="1"/>
</dbReference>